<feature type="region of interest" description="Disordered" evidence="1">
    <location>
        <begin position="307"/>
        <end position="368"/>
    </location>
</feature>
<dbReference type="KEGG" id="drg:H9K76_17295"/>
<name>A0A7G9RL19_9BURK</name>
<dbReference type="Proteomes" id="UP000515811">
    <property type="component" value="Chromosome"/>
</dbReference>
<reference evidence="4 5" key="1">
    <citation type="submission" date="2020-08" db="EMBL/GenBank/DDBJ databases">
        <title>Genome sequence of Diaphorobacter ruginosibacter DSM 27467T.</title>
        <authorList>
            <person name="Hyun D.-W."/>
            <person name="Bae J.-W."/>
        </authorList>
    </citation>
    <scope>NUCLEOTIDE SEQUENCE [LARGE SCALE GENOMIC DNA]</scope>
    <source>
        <strain evidence="4 5">DSM 27467</strain>
    </source>
</reference>
<dbReference type="InterPro" id="IPR036779">
    <property type="entry name" value="LysM_dom_sf"/>
</dbReference>
<dbReference type="InterPro" id="IPR038440">
    <property type="entry name" value="FimV_C_sf"/>
</dbReference>
<accession>A0A7G9RL19</accession>
<evidence type="ECO:0000313" key="5">
    <source>
        <dbReference type="Proteomes" id="UP000515811"/>
    </source>
</evidence>
<evidence type="ECO:0000259" key="3">
    <source>
        <dbReference type="Pfam" id="PF25800"/>
    </source>
</evidence>
<protein>
    <recommendedName>
        <fullName evidence="3">FimV N-terminal domain-containing protein</fullName>
    </recommendedName>
</protein>
<dbReference type="Pfam" id="PF25800">
    <property type="entry name" value="FimV_N"/>
    <property type="match status" value="1"/>
</dbReference>
<feature type="compositionally biased region" description="Basic and acidic residues" evidence="1">
    <location>
        <begin position="176"/>
        <end position="190"/>
    </location>
</feature>
<feature type="region of interest" description="Disordered" evidence="1">
    <location>
        <begin position="138"/>
        <end position="218"/>
    </location>
</feature>
<evidence type="ECO:0000256" key="1">
    <source>
        <dbReference type="SAM" id="MobiDB-lite"/>
    </source>
</evidence>
<dbReference type="Gene3D" id="3.10.350.10">
    <property type="entry name" value="LysM domain"/>
    <property type="match status" value="1"/>
</dbReference>
<dbReference type="NCBIfam" id="TIGR03504">
    <property type="entry name" value="FimV_Cterm"/>
    <property type="match status" value="1"/>
</dbReference>
<dbReference type="InterPro" id="IPR020011">
    <property type="entry name" value="FimV_C"/>
</dbReference>
<sequence>MHRWKISVLAAAAIVSTGLFSADVHALALGQIHVRSALGEPLRADIDLPQVSAAEAESLKASTAAPDVYRAQGLEYTSALNDIRVQFQRRPDGTGVLKLSSSRAINDPFIDLVIDATWASGHIVRSYTMLLDPPEMRRAAPPVTTAPQITAPERSIERSERSVEAAPAPRQLPQVQERRSAAAAAQEHRAAKAAAAANQQAAPAPVAAPADGSAGEVRVQTGDTAGRIAGAHRPAGVSLDQMLVAMMRANPNAFINGNVNRLRAGTVLQIPTEAQAQATPDKEARKIIATQSRNFNEFRRRLAAAAPSAEVAAPQRAATGSVQTQVDDQKPAAASSDKLTLSKGGIQAQKKDEKLARDRQTDQNNERMAELSKNISDLNKLSTAAGGPAAGASGAGAASKPSEVPAVATVPAQVPGATTPAPAPAAATAASDVPAATPVAAVASAATDAASAASAAVDAASAAVAAASDAASAASAPKKPRKIVVPPPPPPEPTFLESLLDDPIKLGGIGALLALLLGYGGYKVAQRRKAQAAAAGSDSSIMDSHLAPDSFFGASGGQRVDTANSGLSTGSSSLAYSPSQLDAGEVDPVAEADVYLAYGRDLQAEEILREAARVTPERTSIHVKLAEIYAKRQDRKALEAQARELFTLTQGQGPDWARVSELGRTQDPENALYQSAAVRAGAAGAAAVAGVAAAGAALAQTPHLDLDAPSTLPVQYPTSTAPAPVSGTPADLDLDLDLGAAAQPHQWAPPIAPAPAPAAPTVAAASPKLPDFELPSLSLDTPTTPAPAMAPAADNTANALDFQLDDISFDAPATPAAAAPSPASETAHYVETTARQPLEFDLDGLSLDLNQPTTAGSLSQTTAPVPMGAGGSLPDNPLSTKLALAEEFNAIGDSEGARTLVEEVIAEASGELKQRAQQMLAKLG</sequence>
<dbReference type="InterPro" id="IPR018392">
    <property type="entry name" value="LysM"/>
</dbReference>
<dbReference type="NCBIfam" id="TIGR03505">
    <property type="entry name" value="FimV_core"/>
    <property type="match status" value="1"/>
</dbReference>
<gene>
    <name evidence="4" type="ORF">H9K76_17295</name>
</gene>
<feature type="compositionally biased region" description="Polar residues" evidence="1">
    <location>
        <begin position="712"/>
        <end position="721"/>
    </location>
</feature>
<feature type="compositionally biased region" description="Low complexity" evidence="1">
    <location>
        <begin position="307"/>
        <end position="318"/>
    </location>
</feature>
<dbReference type="CDD" id="cd00118">
    <property type="entry name" value="LysM"/>
    <property type="match status" value="1"/>
</dbReference>
<keyword evidence="2" id="KW-0732">Signal</keyword>
<evidence type="ECO:0000313" key="4">
    <source>
        <dbReference type="EMBL" id="QNN56294.1"/>
    </source>
</evidence>
<keyword evidence="5" id="KW-1185">Reference proteome</keyword>
<feature type="compositionally biased region" description="Basic and acidic residues" evidence="1">
    <location>
        <begin position="349"/>
        <end position="368"/>
    </location>
</feature>
<feature type="domain" description="FimV N-terminal" evidence="3">
    <location>
        <begin position="27"/>
        <end position="134"/>
    </location>
</feature>
<feature type="region of interest" description="Disordered" evidence="1">
    <location>
        <begin position="709"/>
        <end position="730"/>
    </location>
</feature>
<dbReference type="InterPro" id="IPR020012">
    <property type="entry name" value="LysM_FimV"/>
</dbReference>
<feature type="compositionally biased region" description="Basic and acidic residues" evidence="1">
    <location>
        <begin position="154"/>
        <end position="163"/>
    </location>
</feature>
<feature type="signal peptide" evidence="2">
    <location>
        <begin position="1"/>
        <end position="21"/>
    </location>
</feature>
<organism evidence="4 5">
    <name type="scientific">Diaphorobacter ruginosibacter</name>
    <dbReference type="NCBI Taxonomy" id="1715720"/>
    <lineage>
        <taxon>Bacteria</taxon>
        <taxon>Pseudomonadati</taxon>
        <taxon>Pseudomonadota</taxon>
        <taxon>Betaproteobacteria</taxon>
        <taxon>Burkholderiales</taxon>
        <taxon>Comamonadaceae</taxon>
        <taxon>Diaphorobacter</taxon>
    </lineage>
</organism>
<dbReference type="AlphaFoldDB" id="A0A7G9RL19"/>
<evidence type="ECO:0000256" key="2">
    <source>
        <dbReference type="SAM" id="SignalP"/>
    </source>
</evidence>
<feature type="chain" id="PRO_5028920086" description="FimV N-terminal domain-containing protein" evidence="2">
    <location>
        <begin position="22"/>
        <end position="924"/>
    </location>
</feature>
<feature type="compositionally biased region" description="Low complexity" evidence="1">
    <location>
        <begin position="192"/>
        <end position="214"/>
    </location>
</feature>
<dbReference type="InterPro" id="IPR057840">
    <property type="entry name" value="FimV_N"/>
</dbReference>
<proteinExistence type="predicted"/>
<dbReference type="EMBL" id="CP060714">
    <property type="protein sequence ID" value="QNN56294.1"/>
    <property type="molecule type" value="Genomic_DNA"/>
</dbReference>
<dbReference type="Gene3D" id="1.20.58.2200">
    <property type="match status" value="1"/>
</dbReference>